<dbReference type="CDD" id="cd22997">
    <property type="entry name" value="GT_LH"/>
    <property type="match status" value="1"/>
</dbReference>
<dbReference type="AlphaFoldDB" id="A0A9P5HCK7"/>
<evidence type="ECO:0000256" key="1">
    <source>
        <dbReference type="SAM" id="Phobius"/>
    </source>
</evidence>
<evidence type="ECO:0000313" key="3">
    <source>
        <dbReference type="Proteomes" id="UP000722485"/>
    </source>
</evidence>
<reference evidence="2" key="1">
    <citation type="submission" date="2020-03" db="EMBL/GenBank/DDBJ databases">
        <title>Draft Genome Sequence of Cylindrodendrum hubeiense.</title>
        <authorList>
            <person name="Buettner E."/>
            <person name="Kellner H."/>
        </authorList>
    </citation>
    <scope>NUCLEOTIDE SEQUENCE</scope>
    <source>
        <strain evidence="2">IHI 201604</strain>
    </source>
</reference>
<dbReference type="PANTHER" id="PTHR36587">
    <property type="entry name" value="EXPRESSION SITE-ASSOCIATED GENE 3 (ESAG3)-LIKE PROTEIN"/>
    <property type="match status" value="1"/>
</dbReference>
<dbReference type="PANTHER" id="PTHR36587:SF2">
    <property type="entry name" value="EXPRESSION SITE-ASSOCIATED GENE 3 (ESAG3)-LIKE PROTEIN"/>
    <property type="match status" value="1"/>
</dbReference>
<accession>A0A9P5HCK7</accession>
<sequence length="535" mass="61161">MDDIKRVAVDLSGRSAGLTRKWSSIIALALVFLFFFFTAREFSPSLSSTQSPTIAKTEQQVWDINVPSIDRSRRFVVLVPATDPSPSLCKFMLTAIALGYPSPIIINWGLDYHTVTKWDGGVNMPKITGISKYLDSALRDDAHPDEKLYEDDIVLIADGYDIWFQLPPDILLKRYHAINRRAKIRLLEEWPHASPMAMKQTIVASAQKRCWPAKEAPMDTHCEELPESPLSADIYGPETETNATSYEHWRPRFLNGGTYMGPAGDVRRMFRRALDKFENGIGQGYHLYSEQGITAEILGEQETWRNWQRRHNESGDAAETMIQDHFEFHIGLDYEQELSLPTCHSDFQGQIVAMNNRTAIDTFSAELGIIPTRVQEIPDDIKQGRNPLVDIMDPPLQWGDMPMYVDLFLKTIPVMQHHNAWKEGLKMRRVLWWDRTWFFAHLRPLLDFQLKPRPLVPLASVKTAGGGTEAGGTIKYWAPSSDSLRRKPRLFRETAAAMLPEVEFDTICRNPEGDKDEAIKWWDEVFRDGKGPLKN</sequence>
<gene>
    <name evidence="2" type="ORF">G7Z17_g2556</name>
</gene>
<keyword evidence="1" id="KW-0812">Transmembrane</keyword>
<keyword evidence="3" id="KW-1185">Reference proteome</keyword>
<protein>
    <submittedName>
        <fullName evidence="2">Uncharacterized protein</fullName>
    </submittedName>
</protein>
<dbReference type="Proteomes" id="UP000722485">
    <property type="component" value="Unassembled WGS sequence"/>
</dbReference>
<organism evidence="2 3">
    <name type="scientific">Cylindrodendrum hubeiense</name>
    <dbReference type="NCBI Taxonomy" id="595255"/>
    <lineage>
        <taxon>Eukaryota</taxon>
        <taxon>Fungi</taxon>
        <taxon>Dikarya</taxon>
        <taxon>Ascomycota</taxon>
        <taxon>Pezizomycotina</taxon>
        <taxon>Sordariomycetes</taxon>
        <taxon>Hypocreomycetidae</taxon>
        <taxon>Hypocreales</taxon>
        <taxon>Nectriaceae</taxon>
        <taxon>Cylindrodendrum</taxon>
    </lineage>
</organism>
<keyword evidence="1" id="KW-1133">Transmembrane helix</keyword>
<dbReference type="OrthoDB" id="422736at2759"/>
<proteinExistence type="predicted"/>
<evidence type="ECO:0000313" key="2">
    <source>
        <dbReference type="EMBL" id="KAF7554931.1"/>
    </source>
</evidence>
<name>A0A9P5HCK7_9HYPO</name>
<keyword evidence="1" id="KW-0472">Membrane</keyword>
<feature type="transmembrane region" description="Helical" evidence="1">
    <location>
        <begin position="21"/>
        <end position="39"/>
    </location>
</feature>
<comment type="caution">
    <text evidence="2">The sequence shown here is derived from an EMBL/GenBank/DDBJ whole genome shotgun (WGS) entry which is preliminary data.</text>
</comment>
<dbReference type="EMBL" id="JAANBB010000026">
    <property type="protein sequence ID" value="KAF7554931.1"/>
    <property type="molecule type" value="Genomic_DNA"/>
</dbReference>